<proteinExistence type="predicted"/>
<organism evidence="3 4">
    <name type="scientific">Paraburkholderia silvatlantica</name>
    <dbReference type="NCBI Taxonomy" id="321895"/>
    <lineage>
        <taxon>Bacteria</taxon>
        <taxon>Pseudomonadati</taxon>
        <taxon>Pseudomonadota</taxon>
        <taxon>Betaproteobacteria</taxon>
        <taxon>Burkholderiales</taxon>
        <taxon>Burkholderiaceae</taxon>
        <taxon>Paraburkholderia</taxon>
    </lineage>
</organism>
<name>A0ABR6FRW4_9BURK</name>
<evidence type="ECO:0000256" key="1">
    <source>
        <dbReference type="ARBA" id="ARBA00023125"/>
    </source>
</evidence>
<dbReference type="InterPro" id="IPR012340">
    <property type="entry name" value="NA-bd_OB-fold"/>
</dbReference>
<dbReference type="EMBL" id="JACHVZ010000012">
    <property type="protein sequence ID" value="MBB2930143.1"/>
    <property type="molecule type" value="Genomic_DNA"/>
</dbReference>
<evidence type="ECO:0000313" key="4">
    <source>
        <dbReference type="Proteomes" id="UP000533533"/>
    </source>
</evidence>
<dbReference type="GO" id="GO:0003677">
    <property type="term" value="F:DNA binding"/>
    <property type="evidence" value="ECO:0007669"/>
    <property type="project" value="UniProtKB-KW"/>
</dbReference>
<dbReference type="Pfam" id="PF00436">
    <property type="entry name" value="SSB"/>
    <property type="match status" value="1"/>
</dbReference>
<dbReference type="Proteomes" id="UP000533533">
    <property type="component" value="Unassembled WGS sequence"/>
</dbReference>
<dbReference type="InterPro" id="IPR000424">
    <property type="entry name" value="Primosome_PriB/ssb"/>
</dbReference>
<dbReference type="SUPFAM" id="SSF50249">
    <property type="entry name" value="Nucleic acid-binding proteins"/>
    <property type="match status" value="1"/>
</dbReference>
<keyword evidence="1 2" id="KW-0238">DNA-binding</keyword>
<gene>
    <name evidence="3" type="ORF">FHX59_004591</name>
</gene>
<evidence type="ECO:0000313" key="3">
    <source>
        <dbReference type="EMBL" id="MBB2930143.1"/>
    </source>
</evidence>
<comment type="caution">
    <text evidence="3">The sequence shown here is derived from an EMBL/GenBank/DDBJ whole genome shotgun (WGS) entry which is preliminary data.</text>
</comment>
<reference evidence="3 4" key="1">
    <citation type="submission" date="2020-08" db="EMBL/GenBank/DDBJ databases">
        <title>Genomic Encyclopedia of Type Strains, Phase IV (KMG-V): Genome sequencing to study the core and pangenomes of soil and plant-associated prokaryotes.</title>
        <authorList>
            <person name="Whitman W."/>
        </authorList>
    </citation>
    <scope>NUCLEOTIDE SEQUENCE [LARGE SCALE GENOMIC DNA]</scope>
    <source>
        <strain evidence="3 4">SRMrh-85</strain>
    </source>
</reference>
<dbReference type="Gene3D" id="2.40.50.140">
    <property type="entry name" value="Nucleic acid-binding proteins"/>
    <property type="match status" value="1"/>
</dbReference>
<sequence>MIDALIAGTLACESQQRRAGNGNSYVLARLRVPQGDGPALFAAVFAFDRDVCEQLVALSPGDAVCIVGALKMDVWTPDDGEPRINLTITASALVTPYHVQRKRKAMQGIAGRQRATANSAEEEFQDDI</sequence>
<dbReference type="PROSITE" id="PS50935">
    <property type="entry name" value="SSB"/>
    <property type="match status" value="1"/>
</dbReference>
<dbReference type="RefSeq" id="WP_110388039.1">
    <property type="nucleotide sequence ID" value="NZ_JACHVZ010000012.1"/>
</dbReference>
<accession>A0ABR6FRW4</accession>
<protein>
    <submittedName>
        <fullName evidence="3">Single-stranded DNA-binding protein</fullName>
    </submittedName>
</protein>
<keyword evidence="4" id="KW-1185">Reference proteome</keyword>
<evidence type="ECO:0000256" key="2">
    <source>
        <dbReference type="PROSITE-ProRule" id="PRU00252"/>
    </source>
</evidence>